<evidence type="ECO:0000256" key="1">
    <source>
        <dbReference type="ARBA" id="ARBA00007637"/>
    </source>
</evidence>
<dbReference type="Gene3D" id="3.40.50.720">
    <property type="entry name" value="NAD(P)-binding Rossmann-like Domain"/>
    <property type="match status" value="1"/>
</dbReference>
<dbReference type="PANTHER" id="PTHR43000">
    <property type="entry name" value="DTDP-D-GLUCOSE 4,6-DEHYDRATASE-RELATED"/>
    <property type="match status" value="1"/>
</dbReference>
<name>A0A099IBJ6_CLOIN</name>
<sequence length="300" mass="33544">MKIAIVGSSGFIGRMLVKECVQEGHEVTCIDLYPPKNVDSYLNNEHVSFVQSDSNIEDLCKLFIEKDAVVCLAAIRPLKEFGFNEYTANIKIATNVMEACLSVGLKNAVFMSSRSVYSDNNLPWKESEKNIALNLYGEAKAAVDNLILFMNKKYGTKFKSLRLAQVLGLGEVKGYLINTLIDNAYTKKTSIIYGTGCGKKQLIYVKDVINAILKACKDKEVDGIFNIGVKDSISIVDLASLIYRVFNNEGNYILKPELPEDKKNYLMSTEKANTILGFEPKFTIEEAVIDIRKELENESK</sequence>
<dbReference type="InterPro" id="IPR001509">
    <property type="entry name" value="Epimerase_deHydtase"/>
</dbReference>
<comment type="similarity">
    <text evidence="1">Belongs to the NAD(P)-dependent epimerase/dehydratase family.</text>
</comment>
<reference evidence="3 5" key="1">
    <citation type="submission" date="2014-08" db="EMBL/GenBank/DDBJ databases">
        <title>Clostridium innocuum, an unnegligible vancomycin-resistant pathogen causing extra-intestinal infections.</title>
        <authorList>
            <person name="Feng Y."/>
            <person name="Chiu C.-H."/>
        </authorList>
    </citation>
    <scope>NUCLEOTIDE SEQUENCE [LARGE SCALE GENOMIC DNA]</scope>
    <source>
        <strain evidence="3 5">AN88</strain>
    </source>
</reference>
<evidence type="ECO:0000313" key="3">
    <source>
        <dbReference type="EMBL" id="KGJ54886.1"/>
    </source>
</evidence>
<gene>
    <name evidence="3" type="ORF">CIAN88_01340</name>
    <name evidence="4" type="ORF">GT664_10425</name>
</gene>
<evidence type="ECO:0000313" key="5">
    <source>
        <dbReference type="Proteomes" id="UP000030008"/>
    </source>
</evidence>
<organism evidence="3 5">
    <name type="scientific">Clostridium innocuum</name>
    <dbReference type="NCBI Taxonomy" id="1522"/>
    <lineage>
        <taxon>Bacteria</taxon>
        <taxon>Bacillati</taxon>
        <taxon>Bacillota</taxon>
        <taxon>Clostridia</taxon>
        <taxon>Eubacteriales</taxon>
        <taxon>Clostridiaceae</taxon>
        <taxon>Clostridium</taxon>
    </lineage>
</organism>
<proteinExistence type="inferred from homology"/>
<dbReference type="EMBL" id="JQIF01000006">
    <property type="protein sequence ID" value="KGJ54886.1"/>
    <property type="molecule type" value="Genomic_DNA"/>
</dbReference>
<protein>
    <submittedName>
        <fullName evidence="4">NAD-dependent epimerase/dehydratase family protein</fullName>
    </submittedName>
</protein>
<dbReference type="InterPro" id="IPR036291">
    <property type="entry name" value="NAD(P)-bd_dom_sf"/>
</dbReference>
<dbReference type="AlphaFoldDB" id="A0A099IBJ6"/>
<comment type="caution">
    <text evidence="3">The sequence shown here is derived from an EMBL/GenBank/DDBJ whole genome shotgun (WGS) entry which is preliminary data.</text>
</comment>
<feature type="domain" description="NAD-dependent epimerase/dehydratase" evidence="2">
    <location>
        <begin position="3"/>
        <end position="228"/>
    </location>
</feature>
<evidence type="ECO:0000313" key="4">
    <source>
        <dbReference type="EMBL" id="MZH56161.1"/>
    </source>
</evidence>
<reference evidence="4" key="2">
    <citation type="journal article" date="2019" name="Nat. Med.">
        <title>A library of human gut bacterial isolates paired with longitudinal multiomics data enables mechanistic microbiome research.</title>
        <authorList>
            <person name="Poyet M."/>
            <person name="Groussin M."/>
            <person name="Gibbons S.M."/>
            <person name="Avila-Pacheco J."/>
            <person name="Jiang X."/>
            <person name="Kearney S.M."/>
            <person name="Perrotta A.R."/>
            <person name="Berdy B."/>
            <person name="Zhao S."/>
            <person name="Lieberman T.D."/>
            <person name="Swanson P.K."/>
            <person name="Smith M."/>
            <person name="Roesemann S."/>
            <person name="Alexander J.E."/>
            <person name="Rich S.A."/>
            <person name="Livny J."/>
            <person name="Vlamakis H."/>
            <person name="Clish C."/>
            <person name="Bullock K."/>
            <person name="Deik A."/>
            <person name="Scott J."/>
            <person name="Pierce K.A."/>
            <person name="Xavier R.J."/>
            <person name="Alm E.J."/>
        </authorList>
    </citation>
    <scope>NUCLEOTIDE SEQUENCE</scope>
    <source>
        <strain evidence="4">BIOML-A12</strain>
    </source>
</reference>
<dbReference type="Pfam" id="PF01370">
    <property type="entry name" value="Epimerase"/>
    <property type="match status" value="1"/>
</dbReference>
<dbReference type="Proteomes" id="UP000604383">
    <property type="component" value="Unassembled WGS sequence"/>
</dbReference>
<accession>A0A099IBJ6</accession>
<dbReference type="Proteomes" id="UP000030008">
    <property type="component" value="Unassembled WGS sequence"/>
</dbReference>
<dbReference type="SUPFAM" id="SSF51735">
    <property type="entry name" value="NAD(P)-binding Rossmann-fold domains"/>
    <property type="match status" value="1"/>
</dbReference>
<dbReference type="EMBL" id="WWTN01000015">
    <property type="protein sequence ID" value="MZH56161.1"/>
    <property type="molecule type" value="Genomic_DNA"/>
</dbReference>
<dbReference type="RefSeq" id="WP_021420562.1">
    <property type="nucleotide sequence ID" value="NZ_BAABXQ010000001.1"/>
</dbReference>
<evidence type="ECO:0000259" key="2">
    <source>
        <dbReference type="Pfam" id="PF01370"/>
    </source>
</evidence>